<gene>
    <name evidence="1" type="ORF">F5878DRAFT_528978</name>
</gene>
<evidence type="ECO:0000313" key="1">
    <source>
        <dbReference type="EMBL" id="KAJ3842894.1"/>
    </source>
</evidence>
<comment type="caution">
    <text evidence="1">The sequence shown here is derived from an EMBL/GenBank/DDBJ whole genome shotgun (WGS) entry which is preliminary data.</text>
</comment>
<dbReference type="AlphaFoldDB" id="A0AA38UIS0"/>
<organism evidence="1 2">
    <name type="scientific">Lentinula raphanica</name>
    <dbReference type="NCBI Taxonomy" id="153919"/>
    <lineage>
        <taxon>Eukaryota</taxon>
        <taxon>Fungi</taxon>
        <taxon>Dikarya</taxon>
        <taxon>Basidiomycota</taxon>
        <taxon>Agaricomycotina</taxon>
        <taxon>Agaricomycetes</taxon>
        <taxon>Agaricomycetidae</taxon>
        <taxon>Agaricales</taxon>
        <taxon>Marasmiineae</taxon>
        <taxon>Omphalotaceae</taxon>
        <taxon>Lentinula</taxon>
    </lineage>
</organism>
<keyword evidence="2" id="KW-1185">Reference proteome</keyword>
<accession>A0AA38UIS0</accession>
<dbReference type="Proteomes" id="UP001163846">
    <property type="component" value="Unassembled WGS sequence"/>
</dbReference>
<name>A0AA38UIS0_9AGAR</name>
<proteinExistence type="predicted"/>
<evidence type="ECO:0000313" key="2">
    <source>
        <dbReference type="Proteomes" id="UP001163846"/>
    </source>
</evidence>
<dbReference type="EMBL" id="MU805991">
    <property type="protein sequence ID" value="KAJ3842894.1"/>
    <property type="molecule type" value="Genomic_DNA"/>
</dbReference>
<protein>
    <submittedName>
        <fullName evidence="1">Uncharacterized protein</fullName>
    </submittedName>
</protein>
<feature type="non-terminal residue" evidence="1">
    <location>
        <position position="138"/>
    </location>
</feature>
<sequence length="138" mass="16032">VEEKDTLCFSLACYHRVDVEKNPENYTLLRSKWPKGRQLNLEVTKRDGEKKYIPLSPPTACTPDELVDLGPYIKQGENYIKISQKGDLSAYVFCLHVHKPTLAQIERLNQLLDEDWDWDNWRKMVSGPLDLPPSKFTL</sequence>
<reference evidence="1" key="1">
    <citation type="submission" date="2022-08" db="EMBL/GenBank/DDBJ databases">
        <authorList>
            <consortium name="DOE Joint Genome Institute"/>
            <person name="Min B."/>
            <person name="Riley R."/>
            <person name="Sierra-Patev S."/>
            <person name="Naranjo-Ortiz M."/>
            <person name="Looney B."/>
            <person name="Konkel Z."/>
            <person name="Slot J.C."/>
            <person name="Sakamoto Y."/>
            <person name="Steenwyk J.L."/>
            <person name="Rokas A."/>
            <person name="Carro J."/>
            <person name="Camarero S."/>
            <person name="Ferreira P."/>
            <person name="Molpeceres G."/>
            <person name="Ruiz-Duenas F.J."/>
            <person name="Serrano A."/>
            <person name="Henrissat B."/>
            <person name="Drula E."/>
            <person name="Hughes K.W."/>
            <person name="Mata J.L."/>
            <person name="Ishikawa N.K."/>
            <person name="Vargas-Isla R."/>
            <person name="Ushijima S."/>
            <person name="Smith C.A."/>
            <person name="Ahrendt S."/>
            <person name="Andreopoulos W."/>
            <person name="He G."/>
            <person name="Labutti K."/>
            <person name="Lipzen A."/>
            <person name="Ng V."/>
            <person name="Sandor L."/>
            <person name="Barry K."/>
            <person name="Martinez A.T."/>
            <person name="Xiao Y."/>
            <person name="Gibbons J.G."/>
            <person name="Terashima K."/>
            <person name="Hibbett D.S."/>
            <person name="Grigoriev I.V."/>
        </authorList>
    </citation>
    <scope>NUCLEOTIDE SEQUENCE</scope>
    <source>
        <strain evidence="1">TFB9207</strain>
    </source>
</reference>